<evidence type="ECO:0000313" key="1">
    <source>
        <dbReference type="EMBL" id="CDS43829.1"/>
    </source>
</evidence>
<dbReference type="EMBL" id="LK392619">
    <property type="protein sequence ID" value="CDS43829.1"/>
    <property type="molecule type" value="Genomic_DNA"/>
</dbReference>
<keyword evidence="2" id="KW-1185">Reference proteome</keyword>
<accession>A0A068YNX4</accession>
<name>A0A068YNX4_BPCP7</name>
<dbReference type="RefSeq" id="YP_009623610.1">
    <property type="nucleotide sequence ID" value="NC_042114.1"/>
</dbReference>
<evidence type="ECO:0000313" key="2">
    <source>
        <dbReference type="Proteomes" id="UP000027387"/>
    </source>
</evidence>
<proteinExistence type="predicted"/>
<dbReference type="KEGG" id="vg:40100416"/>
<reference evidence="1 2" key="2">
    <citation type="submission" date="2014-06" db="EMBL/GenBank/DDBJ databases">
        <title>Estudios estructurales y funcionales de la lisozima Cpl-7, del bacteriofago Cp-7 de neumococo.</title>
        <authorList>
            <person name="Diez-Martinez R."/>
        </authorList>
    </citation>
    <scope>NUCLEOTIDE SEQUENCE [LARGE SCALE GENOMIC DNA]</scope>
</reference>
<dbReference type="SMR" id="A0A068YNX4"/>
<dbReference type="Proteomes" id="UP000027387">
    <property type="component" value="Segment"/>
</dbReference>
<sequence length="82" mass="9358">MKYMTQLKEVQEFAMGIIKDYPLDSQSPRVLLALASVTPNVLKQFFELNKGKTPEHIYHLLVRSGSIANWLDAYALVAYIND</sequence>
<organism evidence="1 2">
    <name type="scientific">Streptococcus phage Cp-7</name>
    <name type="common">Bacteriophage Cp-7</name>
    <dbReference type="NCBI Taxonomy" id="10748"/>
    <lineage>
        <taxon>Viruses</taxon>
        <taxon>Duplodnaviria</taxon>
        <taxon>Heunggongvirae</taxon>
        <taxon>Uroviricota</taxon>
        <taxon>Caudoviricetes</taxon>
        <taxon>Madridviridae</taxon>
        <taxon>Cepunavirus</taxon>
        <taxon>Cepunavirus Cp7</taxon>
    </lineage>
</organism>
<organismHost>
    <name type="scientific">Streptococcus pneumoniae</name>
    <dbReference type="NCBI Taxonomy" id="1313"/>
</organismHost>
<dbReference type="GeneID" id="40100416"/>
<reference evidence="1 2" key="1">
    <citation type="submission" date="2014-05" db="EMBL/GenBank/DDBJ databases">
        <authorList>
            <person name="Garcia E."/>
        </authorList>
    </citation>
    <scope>NUCLEOTIDE SEQUENCE [LARGE SCALE GENOMIC DNA]</scope>
</reference>
<protein>
    <submittedName>
        <fullName evidence="1">Uncharacterized protein</fullName>
    </submittedName>
</protein>